<evidence type="ECO:0000256" key="3">
    <source>
        <dbReference type="ARBA" id="ARBA00022578"/>
    </source>
</evidence>
<keyword evidence="10" id="KW-1185">Reference proteome</keyword>
<sequence>MFISKIMDYQNLSDEQFKRRFGVYKQTYRKMVESVKSVEADSNSPSKRGPKPKLSIEEQVLVTLEYWREYRTYFHIGTSWELSESTIGRIVNKTEKMLLQSGNFRLKGKKALLNQAEIPVITVMDVTETPIERPQKKQKDFLGGKRGYHTLKSQLVADQNTEEIICVFCGKGRGHDFSLFKKSRVRFHPLTTSIEDSGYQGIDAYHSNSYTPKKKSKNRKLTELEKEYNKALAKERIIIEPINRKLKIFKILSCKYRNRRRRYSLRVNLLAAIYNCELGIGIAAEVLNVEKSQKKNAIIDRI</sequence>
<feature type="domain" description="DDE Tnp4" evidence="7">
    <location>
        <begin position="124"/>
        <end position="275"/>
    </location>
</feature>
<evidence type="ECO:0000256" key="1">
    <source>
        <dbReference type="ARBA" id="ARBA00001968"/>
    </source>
</evidence>
<name>A0ABU3HNI9_9CHRO</name>
<evidence type="ECO:0000259" key="8">
    <source>
        <dbReference type="Pfam" id="PF13613"/>
    </source>
</evidence>
<proteinExistence type="inferred from homology"/>
<evidence type="ECO:0000256" key="5">
    <source>
        <dbReference type="ARBA" id="ARBA00023125"/>
    </source>
</evidence>
<keyword evidence="5" id="KW-0238">DNA-binding</keyword>
<evidence type="ECO:0000313" key="9">
    <source>
        <dbReference type="EMBL" id="MDT3674928.1"/>
    </source>
</evidence>
<dbReference type="Pfam" id="PF13359">
    <property type="entry name" value="DDE_Tnp_4"/>
    <property type="match status" value="1"/>
</dbReference>
<protein>
    <submittedName>
        <fullName evidence="9">IS5-like element ISMae4 family transposase</fullName>
    </submittedName>
</protein>
<dbReference type="Pfam" id="PF13613">
    <property type="entry name" value="HTH_Tnp_4"/>
    <property type="match status" value="1"/>
</dbReference>
<comment type="similarity">
    <text evidence="2">Belongs to the transposase 11 family.</text>
</comment>
<dbReference type="NCBIfam" id="NF033581">
    <property type="entry name" value="transpos_IS5_4"/>
    <property type="match status" value="1"/>
</dbReference>
<reference evidence="9" key="1">
    <citation type="submission" date="2023-08" db="EMBL/GenBank/DDBJ databases">
        <authorList>
            <person name="Park H.-K."/>
            <person name="Kim I.-S."/>
        </authorList>
    </citation>
    <scope>NUCLEOTIDE SEQUENCE</scope>
    <source>
        <strain evidence="9">NRERC-220</strain>
    </source>
</reference>
<evidence type="ECO:0000256" key="2">
    <source>
        <dbReference type="ARBA" id="ARBA00010075"/>
    </source>
</evidence>
<organism evidence="9 10">
    <name type="scientific">Microcystis wesenbergii NRERC-220</name>
    <dbReference type="NCBI Taxonomy" id="3068991"/>
    <lineage>
        <taxon>Bacteria</taxon>
        <taxon>Bacillati</taxon>
        <taxon>Cyanobacteriota</taxon>
        <taxon>Cyanophyceae</taxon>
        <taxon>Oscillatoriophycideae</taxon>
        <taxon>Chroococcales</taxon>
        <taxon>Microcystaceae</taxon>
        <taxon>Microcystis</taxon>
    </lineage>
</organism>
<evidence type="ECO:0000256" key="6">
    <source>
        <dbReference type="ARBA" id="ARBA00023172"/>
    </source>
</evidence>
<keyword evidence="6" id="KW-0233">DNA recombination</keyword>
<gene>
    <name evidence="9" type="ORF">RAM70_10445</name>
</gene>
<evidence type="ECO:0000259" key="7">
    <source>
        <dbReference type="Pfam" id="PF13359"/>
    </source>
</evidence>
<dbReference type="InterPro" id="IPR047959">
    <property type="entry name" value="Transpos_IS5"/>
</dbReference>
<dbReference type="InterPro" id="IPR027805">
    <property type="entry name" value="Transposase_HTH_dom"/>
</dbReference>
<dbReference type="EMBL" id="JAVSJA010000001">
    <property type="protein sequence ID" value="MDT3674928.1"/>
    <property type="molecule type" value="Genomic_DNA"/>
</dbReference>
<comment type="caution">
    <text evidence="9">The sequence shown here is derived from an EMBL/GenBank/DDBJ whole genome shotgun (WGS) entry which is preliminary data.</text>
</comment>
<keyword evidence="3" id="KW-0815">Transposition</keyword>
<evidence type="ECO:0000313" key="10">
    <source>
        <dbReference type="Proteomes" id="UP001180650"/>
    </source>
</evidence>
<dbReference type="RefSeq" id="WP_312675885.1">
    <property type="nucleotide sequence ID" value="NZ_JAVSJA010000001.1"/>
</dbReference>
<feature type="domain" description="Transposase Helix-turn-helix" evidence="8">
    <location>
        <begin position="53"/>
        <end position="102"/>
    </location>
</feature>
<comment type="cofactor">
    <cofactor evidence="1">
        <name>a divalent metal cation</name>
        <dbReference type="ChEBI" id="CHEBI:60240"/>
    </cofactor>
</comment>
<accession>A0ABU3HNI9</accession>
<evidence type="ECO:0000256" key="4">
    <source>
        <dbReference type="ARBA" id="ARBA00022723"/>
    </source>
</evidence>
<dbReference type="InterPro" id="IPR027806">
    <property type="entry name" value="HARBI1_dom"/>
</dbReference>
<keyword evidence="4" id="KW-0479">Metal-binding</keyword>
<dbReference type="Proteomes" id="UP001180650">
    <property type="component" value="Unassembled WGS sequence"/>
</dbReference>